<dbReference type="Pfam" id="PF05922">
    <property type="entry name" value="Inhibitor_I9"/>
    <property type="match status" value="1"/>
</dbReference>
<accession>A0A9P9BUF8</accession>
<dbReference type="InterPro" id="IPR037045">
    <property type="entry name" value="S8pro/Inhibitor_I9_sf"/>
</dbReference>
<feature type="signal peptide" evidence="8">
    <location>
        <begin position="1"/>
        <end position="18"/>
    </location>
</feature>
<evidence type="ECO:0000259" key="10">
    <source>
        <dbReference type="Pfam" id="PF05922"/>
    </source>
</evidence>
<evidence type="ECO:0000256" key="8">
    <source>
        <dbReference type="SAM" id="SignalP"/>
    </source>
</evidence>
<feature type="domain" description="Inhibitor I9" evidence="10">
    <location>
        <begin position="31"/>
        <end position="110"/>
    </location>
</feature>
<evidence type="ECO:0000313" key="12">
    <source>
        <dbReference type="Proteomes" id="UP000756346"/>
    </source>
</evidence>
<dbReference type="InterPro" id="IPR015500">
    <property type="entry name" value="Peptidase_S8_subtilisin-rel"/>
</dbReference>
<dbReference type="PANTHER" id="PTHR43806">
    <property type="entry name" value="PEPTIDASE S8"/>
    <property type="match status" value="1"/>
</dbReference>
<keyword evidence="2 6" id="KW-0645">Protease</keyword>
<dbReference type="GeneID" id="70178777"/>
<dbReference type="CDD" id="cd04077">
    <property type="entry name" value="Peptidases_S8_PCSK9_ProteinaseK_like"/>
    <property type="match status" value="1"/>
</dbReference>
<evidence type="ECO:0000256" key="3">
    <source>
        <dbReference type="ARBA" id="ARBA00022729"/>
    </source>
</evidence>
<sequence>MAYKSLRLALALLGVANALPTPAVSDVIPGQYIVTLRPEVGHELELHTRWVSDVHREGLRKRGGDTVGVENKFDIPGFHAYAGSFDDETLAVIRANSSVLRVEEDKIIRLSDTQTSPPWGLSAISNPKGYAANAPYNYDSTAGSGIFAYVIDSGILLTHNEFQGRAVAGYSTGRSTDRHHGTLVAAIVGGVTYGVAKKVTLVDVQVMDGETGSTSSVLAGIQWAVNDVKAKGRANKSVANMSLGGSNSATMNNAVQAMVDAGITVAVAAGNEGRDASSSSPANQPNVITVGAADSSYRRASFSNYGVDVDIFSPGVQILTADSTSNSATYTSSGTSEAAPHVAGVAAYLLGKEGAQTPAQVRARIVDLALKNVVTDPKGSADLFLHI</sequence>
<dbReference type="GO" id="GO:0004252">
    <property type="term" value="F:serine-type endopeptidase activity"/>
    <property type="evidence" value="ECO:0007669"/>
    <property type="project" value="UniProtKB-UniRule"/>
</dbReference>
<comment type="caution">
    <text evidence="11">The sequence shown here is derived from an EMBL/GenBank/DDBJ whole genome shotgun (WGS) entry which is preliminary data.</text>
</comment>
<dbReference type="InterPro" id="IPR023828">
    <property type="entry name" value="Peptidase_S8_Ser-AS"/>
</dbReference>
<dbReference type="Gene3D" id="3.30.70.80">
    <property type="entry name" value="Peptidase S8 propeptide/proteinase inhibitor I9"/>
    <property type="match status" value="1"/>
</dbReference>
<evidence type="ECO:0000259" key="9">
    <source>
        <dbReference type="Pfam" id="PF00082"/>
    </source>
</evidence>
<gene>
    <name evidence="11" type="ORF">B0I36DRAFT_233452</name>
</gene>
<dbReference type="GO" id="GO:0005576">
    <property type="term" value="C:extracellular region"/>
    <property type="evidence" value="ECO:0007669"/>
    <property type="project" value="UniProtKB-ARBA"/>
</dbReference>
<evidence type="ECO:0000256" key="1">
    <source>
        <dbReference type="ARBA" id="ARBA00011073"/>
    </source>
</evidence>
<evidence type="ECO:0000256" key="5">
    <source>
        <dbReference type="ARBA" id="ARBA00022825"/>
    </source>
</evidence>
<feature type="domain" description="Peptidase S8/S53" evidence="9">
    <location>
        <begin position="143"/>
        <end position="369"/>
    </location>
</feature>
<name>A0A9P9BUF8_9PEZI</name>
<dbReference type="PROSITE" id="PS00138">
    <property type="entry name" value="SUBTILASE_SER"/>
    <property type="match status" value="1"/>
</dbReference>
<feature type="active site" description="Charge relay system" evidence="6">
    <location>
        <position position="180"/>
    </location>
</feature>
<protein>
    <submittedName>
        <fullName evidence="11">Peptidase S8/S53 domain-containing protein</fullName>
    </submittedName>
</protein>
<dbReference type="InterPro" id="IPR010259">
    <property type="entry name" value="S8pro/Inhibitor_I9"/>
</dbReference>
<feature type="active site" description="Charge relay system" evidence="6">
    <location>
        <position position="152"/>
    </location>
</feature>
<dbReference type="Gene3D" id="3.40.50.200">
    <property type="entry name" value="Peptidase S8/S53 domain"/>
    <property type="match status" value="1"/>
</dbReference>
<dbReference type="GO" id="GO:0006508">
    <property type="term" value="P:proteolysis"/>
    <property type="evidence" value="ECO:0007669"/>
    <property type="project" value="UniProtKB-KW"/>
</dbReference>
<reference evidence="11" key="1">
    <citation type="journal article" date="2021" name="Nat. Commun.">
        <title>Genetic determinants of endophytism in the Arabidopsis root mycobiome.</title>
        <authorList>
            <person name="Mesny F."/>
            <person name="Miyauchi S."/>
            <person name="Thiergart T."/>
            <person name="Pickel B."/>
            <person name="Atanasova L."/>
            <person name="Karlsson M."/>
            <person name="Huettel B."/>
            <person name="Barry K.W."/>
            <person name="Haridas S."/>
            <person name="Chen C."/>
            <person name="Bauer D."/>
            <person name="Andreopoulos W."/>
            <person name="Pangilinan J."/>
            <person name="LaButti K."/>
            <person name="Riley R."/>
            <person name="Lipzen A."/>
            <person name="Clum A."/>
            <person name="Drula E."/>
            <person name="Henrissat B."/>
            <person name="Kohler A."/>
            <person name="Grigoriev I.V."/>
            <person name="Martin F.M."/>
            <person name="Hacquard S."/>
        </authorList>
    </citation>
    <scope>NUCLEOTIDE SEQUENCE</scope>
    <source>
        <strain evidence="11">MPI-CAGE-CH-0230</strain>
    </source>
</reference>
<evidence type="ECO:0000256" key="6">
    <source>
        <dbReference type="PROSITE-ProRule" id="PRU01240"/>
    </source>
</evidence>
<comment type="similarity">
    <text evidence="1 6 7">Belongs to the peptidase S8 family.</text>
</comment>
<dbReference type="PROSITE" id="PS00136">
    <property type="entry name" value="SUBTILASE_ASP"/>
    <property type="match status" value="1"/>
</dbReference>
<dbReference type="PANTHER" id="PTHR43806:SF58">
    <property type="entry name" value="ALKALINE PROTEASE 1-RELATED"/>
    <property type="match status" value="1"/>
</dbReference>
<dbReference type="InterPro" id="IPR050131">
    <property type="entry name" value="Peptidase_S8_subtilisin-like"/>
</dbReference>
<keyword evidence="3 8" id="KW-0732">Signal</keyword>
<keyword evidence="12" id="KW-1185">Reference proteome</keyword>
<dbReference type="InterPro" id="IPR000209">
    <property type="entry name" value="Peptidase_S8/S53_dom"/>
</dbReference>
<keyword evidence="5 6" id="KW-0720">Serine protease</keyword>
<dbReference type="SUPFAM" id="SSF54897">
    <property type="entry name" value="Protease propeptides/inhibitors"/>
    <property type="match status" value="1"/>
</dbReference>
<dbReference type="EMBL" id="JAGTJQ010000001">
    <property type="protein sequence ID" value="KAH7040946.1"/>
    <property type="molecule type" value="Genomic_DNA"/>
</dbReference>
<evidence type="ECO:0000256" key="2">
    <source>
        <dbReference type="ARBA" id="ARBA00022670"/>
    </source>
</evidence>
<evidence type="ECO:0000256" key="4">
    <source>
        <dbReference type="ARBA" id="ARBA00022801"/>
    </source>
</evidence>
<dbReference type="RefSeq" id="XP_046019001.1">
    <property type="nucleotide sequence ID" value="XM_046149231.1"/>
</dbReference>
<evidence type="ECO:0000313" key="11">
    <source>
        <dbReference type="EMBL" id="KAH7040946.1"/>
    </source>
</evidence>
<dbReference type="OrthoDB" id="206201at2759"/>
<dbReference type="FunFam" id="3.40.50.200:FF:000007">
    <property type="entry name" value="Subtilisin-like serine protease"/>
    <property type="match status" value="1"/>
</dbReference>
<dbReference type="AlphaFoldDB" id="A0A9P9BUF8"/>
<dbReference type="InterPro" id="IPR036852">
    <property type="entry name" value="Peptidase_S8/S53_dom_sf"/>
</dbReference>
<organism evidence="11 12">
    <name type="scientific">Microdochium trichocladiopsis</name>
    <dbReference type="NCBI Taxonomy" id="1682393"/>
    <lineage>
        <taxon>Eukaryota</taxon>
        <taxon>Fungi</taxon>
        <taxon>Dikarya</taxon>
        <taxon>Ascomycota</taxon>
        <taxon>Pezizomycotina</taxon>
        <taxon>Sordariomycetes</taxon>
        <taxon>Xylariomycetidae</taxon>
        <taxon>Xylariales</taxon>
        <taxon>Microdochiaceae</taxon>
        <taxon>Microdochium</taxon>
    </lineage>
</organism>
<proteinExistence type="inferred from homology"/>
<dbReference type="PRINTS" id="PR00723">
    <property type="entry name" value="SUBTILISIN"/>
</dbReference>
<feature type="chain" id="PRO_5040126797" evidence="8">
    <location>
        <begin position="19"/>
        <end position="387"/>
    </location>
</feature>
<dbReference type="SUPFAM" id="SSF52743">
    <property type="entry name" value="Subtilisin-like"/>
    <property type="match status" value="1"/>
</dbReference>
<dbReference type="PROSITE" id="PS51892">
    <property type="entry name" value="SUBTILASE"/>
    <property type="match status" value="1"/>
</dbReference>
<keyword evidence="4 6" id="KW-0378">Hydrolase</keyword>
<dbReference type="InterPro" id="IPR023827">
    <property type="entry name" value="Peptidase_S8_Asp-AS"/>
</dbReference>
<dbReference type="InterPro" id="IPR034193">
    <property type="entry name" value="PCSK9_ProteinaseK-like"/>
</dbReference>
<dbReference type="Pfam" id="PF00082">
    <property type="entry name" value="Peptidase_S8"/>
    <property type="match status" value="1"/>
</dbReference>
<dbReference type="Proteomes" id="UP000756346">
    <property type="component" value="Unassembled WGS sequence"/>
</dbReference>
<feature type="active site" description="Charge relay system" evidence="6">
    <location>
        <position position="336"/>
    </location>
</feature>
<evidence type="ECO:0000256" key="7">
    <source>
        <dbReference type="RuleBase" id="RU003355"/>
    </source>
</evidence>